<dbReference type="SUPFAM" id="SSF49401">
    <property type="entry name" value="Bacterial adhesins"/>
    <property type="match status" value="1"/>
</dbReference>
<protein>
    <submittedName>
        <fullName evidence="6">Ferrous iron transporter B</fullName>
    </submittedName>
</protein>
<comment type="caution">
    <text evidence="6">The sequence shown here is derived from an EMBL/GenBank/DDBJ whole genome shotgun (WGS) entry which is preliminary data.</text>
</comment>
<dbReference type="GO" id="GO:0043709">
    <property type="term" value="P:cell adhesion involved in single-species biofilm formation"/>
    <property type="evidence" value="ECO:0007669"/>
    <property type="project" value="TreeGrafter"/>
</dbReference>
<dbReference type="OrthoDB" id="6494728at2"/>
<evidence type="ECO:0000256" key="5">
    <source>
        <dbReference type="SAM" id="SignalP"/>
    </source>
</evidence>
<dbReference type="InterPro" id="IPR050263">
    <property type="entry name" value="Bact_Fimbrial_Adh_Pro"/>
</dbReference>
<gene>
    <name evidence="6" type="primary">pilin_1</name>
    <name evidence="6" type="ORF">HHA01_26290</name>
</gene>
<dbReference type="PANTHER" id="PTHR33420">
    <property type="entry name" value="FIMBRIAL SUBUNIT ELFA-RELATED"/>
    <property type="match status" value="1"/>
</dbReference>
<dbReference type="InterPro" id="IPR039458">
    <property type="entry name" value="FimA-like"/>
</dbReference>
<dbReference type="AlphaFoldDB" id="A0A4Y4F076"/>
<evidence type="ECO:0000313" key="6">
    <source>
        <dbReference type="EMBL" id="GED23652.1"/>
    </source>
</evidence>
<sequence>MRMKIISSSVIAFGLMASGSAMAQQSGTIDFEGEITDSTCSVAADSQNKTVTLPTVSTNAFGGQGTSSGLTAFAINLENCSVEDGQQVSAYFEPYPNVDLTTGNLVNTDTGAEAAGNVQVQLLNSQTDAIDLSSPVGGNGLQSGAEWVEVTPSGASGNGTATINYFAQYYAMNDQVTAGTVASSVNFTVTYQ</sequence>
<organism evidence="6 7">
    <name type="scientific">Halomonas halmophila</name>
    <dbReference type="NCBI Taxonomy" id="252"/>
    <lineage>
        <taxon>Bacteria</taxon>
        <taxon>Pseudomonadati</taxon>
        <taxon>Pseudomonadota</taxon>
        <taxon>Gammaproteobacteria</taxon>
        <taxon>Oceanospirillales</taxon>
        <taxon>Halomonadaceae</taxon>
        <taxon>Halomonas</taxon>
    </lineage>
</organism>
<evidence type="ECO:0000256" key="3">
    <source>
        <dbReference type="ARBA" id="ARBA00022729"/>
    </source>
</evidence>
<dbReference type="PANTHER" id="PTHR33420:SF3">
    <property type="entry name" value="FIMBRIAL SUBUNIT ELFA"/>
    <property type="match status" value="1"/>
</dbReference>
<evidence type="ECO:0000256" key="2">
    <source>
        <dbReference type="ARBA" id="ARBA00006671"/>
    </source>
</evidence>
<dbReference type="InterPro" id="IPR008966">
    <property type="entry name" value="Adhesion_dom_sf"/>
</dbReference>
<dbReference type="InterPro" id="IPR036937">
    <property type="entry name" value="Adhesion_dom_fimbrial_sf"/>
</dbReference>
<feature type="signal peptide" evidence="5">
    <location>
        <begin position="1"/>
        <end position="23"/>
    </location>
</feature>
<accession>A0A4Y4F076</accession>
<dbReference type="Proteomes" id="UP000319812">
    <property type="component" value="Unassembled WGS sequence"/>
</dbReference>
<evidence type="ECO:0000313" key="7">
    <source>
        <dbReference type="Proteomes" id="UP000319812"/>
    </source>
</evidence>
<name>A0A4Y4F076_9GAMM</name>
<keyword evidence="7" id="KW-1185">Reference proteome</keyword>
<dbReference type="GO" id="GO:0009289">
    <property type="term" value="C:pilus"/>
    <property type="evidence" value="ECO:0007669"/>
    <property type="project" value="UniProtKB-SubCell"/>
</dbReference>
<evidence type="ECO:0000256" key="1">
    <source>
        <dbReference type="ARBA" id="ARBA00004561"/>
    </source>
</evidence>
<proteinExistence type="inferred from homology"/>
<reference evidence="6 7" key="1">
    <citation type="submission" date="2019-06" db="EMBL/GenBank/DDBJ databases">
        <title>Whole genome shotgun sequence of Halomonas halmophila NBRC 15537.</title>
        <authorList>
            <person name="Hosoyama A."/>
            <person name="Uohara A."/>
            <person name="Ohji S."/>
            <person name="Ichikawa N."/>
        </authorList>
    </citation>
    <scope>NUCLEOTIDE SEQUENCE [LARGE SCALE GENOMIC DNA]</scope>
    <source>
        <strain evidence="6 7">NBRC 15537</strain>
    </source>
</reference>
<keyword evidence="4" id="KW-0281">Fimbrium</keyword>
<comment type="similarity">
    <text evidence="2">Belongs to the fimbrial protein family.</text>
</comment>
<dbReference type="Pfam" id="PF16970">
    <property type="entry name" value="FimA"/>
    <property type="match status" value="1"/>
</dbReference>
<dbReference type="Gene3D" id="2.60.40.1090">
    <property type="entry name" value="Fimbrial-type adhesion domain"/>
    <property type="match status" value="1"/>
</dbReference>
<keyword evidence="3 5" id="KW-0732">Signal</keyword>
<dbReference type="EMBL" id="BJOC01000043">
    <property type="protein sequence ID" value="GED23652.1"/>
    <property type="molecule type" value="Genomic_DNA"/>
</dbReference>
<feature type="chain" id="PRO_5021303983" evidence="5">
    <location>
        <begin position="24"/>
        <end position="192"/>
    </location>
</feature>
<comment type="subcellular location">
    <subcellularLocation>
        <location evidence="1">Fimbrium</location>
    </subcellularLocation>
</comment>
<evidence type="ECO:0000256" key="4">
    <source>
        <dbReference type="ARBA" id="ARBA00023263"/>
    </source>
</evidence>